<keyword evidence="5" id="KW-1185">Reference proteome</keyword>
<dbReference type="Pfam" id="PF00583">
    <property type="entry name" value="Acetyltransf_1"/>
    <property type="match status" value="2"/>
</dbReference>
<dbReference type="PROSITE" id="PS51186">
    <property type="entry name" value="GNAT"/>
    <property type="match status" value="2"/>
</dbReference>
<name>A0ABP6N7A6_9ACTN</name>
<proteinExistence type="predicted"/>
<organism evidence="4 5">
    <name type="scientific">Streptomyces rectiviolaceus</name>
    <dbReference type="NCBI Taxonomy" id="332591"/>
    <lineage>
        <taxon>Bacteria</taxon>
        <taxon>Bacillati</taxon>
        <taxon>Actinomycetota</taxon>
        <taxon>Actinomycetes</taxon>
        <taxon>Kitasatosporales</taxon>
        <taxon>Streptomycetaceae</taxon>
        <taxon>Streptomyces</taxon>
    </lineage>
</organism>
<evidence type="ECO:0000259" key="3">
    <source>
        <dbReference type="PROSITE" id="PS51186"/>
    </source>
</evidence>
<comment type="caution">
    <text evidence="4">The sequence shown here is derived from an EMBL/GenBank/DDBJ whole genome shotgun (WGS) entry which is preliminary data.</text>
</comment>
<dbReference type="Gene3D" id="3.40.630.30">
    <property type="match status" value="2"/>
</dbReference>
<dbReference type="InterPro" id="IPR016181">
    <property type="entry name" value="Acyl_CoA_acyltransferase"/>
</dbReference>
<evidence type="ECO:0000313" key="4">
    <source>
        <dbReference type="EMBL" id="GAA3138507.1"/>
    </source>
</evidence>
<dbReference type="InterPro" id="IPR050832">
    <property type="entry name" value="Bact_Acetyltransf"/>
</dbReference>
<dbReference type="PANTHER" id="PTHR43877:SF2">
    <property type="entry name" value="AMINOALKYLPHOSPHONATE N-ACETYLTRANSFERASE-RELATED"/>
    <property type="match status" value="1"/>
</dbReference>
<sequence>MTTTLRPTGPLQQSADGAKSRTYEVCVNSRPVGGIELATHAVFGPGVAEMRDLSIKETDRRRGRATVAVLAAEEVVRGWGCKRIEVAVPAEAAAAHRLPVSVGYVERNRHMAKPLAAEPPALPAGVEGREMNEDEYEVWLAREKEDYARTWIERGVPEAEARAKSDADHADHLPQGLATPGTSLCVLTHEGVKVGNLWLALRDGDAFVFDVEVDEEHRGRGHGRSLMLLAETQARDVGLGRIGLNVFAGNTPALRLYESMGYEPVMYYVYKQLL</sequence>
<dbReference type="RefSeq" id="WP_344527793.1">
    <property type="nucleotide sequence ID" value="NZ_BAAAUG010000156.1"/>
</dbReference>
<evidence type="ECO:0000256" key="1">
    <source>
        <dbReference type="ARBA" id="ARBA00022679"/>
    </source>
</evidence>
<evidence type="ECO:0000256" key="2">
    <source>
        <dbReference type="ARBA" id="ARBA00023315"/>
    </source>
</evidence>
<accession>A0ABP6N7A6</accession>
<feature type="domain" description="N-acetyltransferase" evidence="3">
    <location>
        <begin position="1"/>
        <end position="125"/>
    </location>
</feature>
<feature type="domain" description="N-acetyltransferase" evidence="3">
    <location>
        <begin position="126"/>
        <end position="274"/>
    </location>
</feature>
<keyword evidence="1" id="KW-0808">Transferase</keyword>
<dbReference type="SUPFAM" id="SSF55729">
    <property type="entry name" value="Acyl-CoA N-acyltransferases (Nat)"/>
    <property type="match status" value="2"/>
</dbReference>
<dbReference type="InterPro" id="IPR000182">
    <property type="entry name" value="GNAT_dom"/>
</dbReference>
<dbReference type="EMBL" id="BAAAUG010000156">
    <property type="protein sequence ID" value="GAA3138507.1"/>
    <property type="molecule type" value="Genomic_DNA"/>
</dbReference>
<dbReference type="CDD" id="cd04301">
    <property type="entry name" value="NAT_SF"/>
    <property type="match status" value="1"/>
</dbReference>
<dbReference type="PANTHER" id="PTHR43877">
    <property type="entry name" value="AMINOALKYLPHOSPHONATE N-ACETYLTRANSFERASE-RELATED-RELATED"/>
    <property type="match status" value="1"/>
</dbReference>
<protein>
    <submittedName>
        <fullName evidence="4">GNAT family N-acetyltransferase</fullName>
    </submittedName>
</protein>
<keyword evidence="2" id="KW-0012">Acyltransferase</keyword>
<evidence type="ECO:0000313" key="5">
    <source>
        <dbReference type="Proteomes" id="UP001501637"/>
    </source>
</evidence>
<reference evidence="5" key="1">
    <citation type="journal article" date="2019" name="Int. J. Syst. Evol. Microbiol.">
        <title>The Global Catalogue of Microorganisms (GCM) 10K type strain sequencing project: providing services to taxonomists for standard genome sequencing and annotation.</title>
        <authorList>
            <consortium name="The Broad Institute Genomics Platform"/>
            <consortium name="The Broad Institute Genome Sequencing Center for Infectious Disease"/>
            <person name="Wu L."/>
            <person name="Ma J."/>
        </authorList>
    </citation>
    <scope>NUCLEOTIDE SEQUENCE [LARGE SCALE GENOMIC DNA]</scope>
    <source>
        <strain evidence="5">JCM 9092</strain>
    </source>
</reference>
<gene>
    <name evidence="4" type="ORF">GCM10010449_68370</name>
</gene>
<dbReference type="Proteomes" id="UP001501637">
    <property type="component" value="Unassembled WGS sequence"/>
</dbReference>